<dbReference type="Proteomes" id="UP000595917">
    <property type="component" value="Chromosome"/>
</dbReference>
<dbReference type="RefSeq" id="WP_215625835.1">
    <property type="nucleotide sequence ID" value="NZ_CP067089.2"/>
</dbReference>
<evidence type="ECO:0000256" key="2">
    <source>
        <dbReference type="ARBA" id="ARBA00023125"/>
    </source>
</evidence>
<keyword evidence="7" id="KW-1185">Reference proteome</keyword>
<evidence type="ECO:0000313" key="7">
    <source>
        <dbReference type="Proteomes" id="UP000595917"/>
    </source>
</evidence>
<organism evidence="6 7">
    <name type="scientific">Breznakiella homolactica</name>
    <dbReference type="NCBI Taxonomy" id="2798577"/>
    <lineage>
        <taxon>Bacteria</taxon>
        <taxon>Pseudomonadati</taxon>
        <taxon>Spirochaetota</taxon>
        <taxon>Spirochaetia</taxon>
        <taxon>Spirochaetales</taxon>
        <taxon>Breznakiellaceae</taxon>
        <taxon>Breznakiella</taxon>
    </lineage>
</organism>
<dbReference type="SUPFAM" id="SSF53697">
    <property type="entry name" value="SIS domain"/>
    <property type="match status" value="1"/>
</dbReference>
<dbReference type="InterPro" id="IPR009057">
    <property type="entry name" value="Homeodomain-like_sf"/>
</dbReference>
<dbReference type="GO" id="GO:0097367">
    <property type="term" value="F:carbohydrate derivative binding"/>
    <property type="evidence" value="ECO:0007669"/>
    <property type="project" value="InterPro"/>
</dbReference>
<dbReference type="CDD" id="cd05013">
    <property type="entry name" value="SIS_RpiR"/>
    <property type="match status" value="1"/>
</dbReference>
<evidence type="ECO:0000313" key="6">
    <source>
        <dbReference type="EMBL" id="QQO08529.1"/>
    </source>
</evidence>
<accession>A0A7T7XLC5</accession>
<sequence length="285" mass="31811">MFTIKLRKADGILTYKEQLIAKYLLNYNQYDYSLLTSSSLAEDLNISQATVIRFSQKLGYTSFKEMVLDIRESAALSFEGNISQNDSGYVMMEKIKALYTSSIDDVVKLNSAELIESTASAIASAKTVFCFGVRSSACIAFIMRNRLATIGINAAGTEDSFLSQSISRNLGKEDILFIVSVSGETSQAVRAVQMARRNGCKIVSMTGNHQNSIRDMADYALLLPEYAVFTKVFSLNNKCPQIFLIDSLFLTILKKDSDDYQKNIREINETVSEIPEGPKYDLYNL</sequence>
<dbReference type="Pfam" id="PF01380">
    <property type="entry name" value="SIS"/>
    <property type="match status" value="1"/>
</dbReference>
<dbReference type="GO" id="GO:0003700">
    <property type="term" value="F:DNA-binding transcription factor activity"/>
    <property type="evidence" value="ECO:0007669"/>
    <property type="project" value="InterPro"/>
</dbReference>
<keyword evidence="1" id="KW-0805">Transcription regulation</keyword>
<evidence type="ECO:0000256" key="1">
    <source>
        <dbReference type="ARBA" id="ARBA00023015"/>
    </source>
</evidence>
<dbReference type="InterPro" id="IPR036388">
    <property type="entry name" value="WH-like_DNA-bd_sf"/>
</dbReference>
<protein>
    <submittedName>
        <fullName evidence="6">MurR/RpiR family transcriptional regulator</fullName>
    </submittedName>
</protein>
<reference evidence="6" key="1">
    <citation type="submission" date="2021-01" db="EMBL/GenBank/DDBJ databases">
        <title>Description of Breznakiella homolactica.</title>
        <authorList>
            <person name="Song Y."/>
            <person name="Brune A."/>
        </authorList>
    </citation>
    <scope>NUCLEOTIDE SEQUENCE</scope>
    <source>
        <strain evidence="6">RmG30</strain>
    </source>
</reference>
<dbReference type="InterPro" id="IPR046348">
    <property type="entry name" value="SIS_dom_sf"/>
</dbReference>
<dbReference type="InterPro" id="IPR001347">
    <property type="entry name" value="SIS_dom"/>
</dbReference>
<dbReference type="Gene3D" id="3.40.50.10490">
    <property type="entry name" value="Glucose-6-phosphate isomerase like protein, domain 1"/>
    <property type="match status" value="1"/>
</dbReference>
<dbReference type="InterPro" id="IPR035472">
    <property type="entry name" value="RpiR-like_SIS"/>
</dbReference>
<dbReference type="PANTHER" id="PTHR30514">
    <property type="entry name" value="GLUCOKINASE"/>
    <property type="match status" value="1"/>
</dbReference>
<dbReference type="KEGG" id="bhc:JFL75_16565"/>
<dbReference type="EMBL" id="CP067089">
    <property type="protein sequence ID" value="QQO08529.1"/>
    <property type="molecule type" value="Genomic_DNA"/>
</dbReference>
<name>A0A7T7XLC5_9SPIR</name>
<dbReference type="InterPro" id="IPR047640">
    <property type="entry name" value="RpiR-like"/>
</dbReference>
<dbReference type="GO" id="GO:1901135">
    <property type="term" value="P:carbohydrate derivative metabolic process"/>
    <property type="evidence" value="ECO:0007669"/>
    <property type="project" value="InterPro"/>
</dbReference>
<evidence type="ECO:0000259" key="5">
    <source>
        <dbReference type="PROSITE" id="PS51464"/>
    </source>
</evidence>
<dbReference type="PROSITE" id="PS51071">
    <property type="entry name" value="HTH_RPIR"/>
    <property type="match status" value="1"/>
</dbReference>
<feature type="domain" description="HTH rpiR-type" evidence="4">
    <location>
        <begin position="1"/>
        <end position="77"/>
    </location>
</feature>
<evidence type="ECO:0000259" key="4">
    <source>
        <dbReference type="PROSITE" id="PS51071"/>
    </source>
</evidence>
<dbReference type="Pfam" id="PF01418">
    <property type="entry name" value="HTH_6"/>
    <property type="match status" value="1"/>
</dbReference>
<dbReference type="AlphaFoldDB" id="A0A7T7XLC5"/>
<dbReference type="InterPro" id="IPR000281">
    <property type="entry name" value="HTH_RpiR"/>
</dbReference>
<keyword evidence="2" id="KW-0238">DNA-binding</keyword>
<dbReference type="Gene3D" id="1.10.10.10">
    <property type="entry name" value="Winged helix-like DNA-binding domain superfamily/Winged helix DNA-binding domain"/>
    <property type="match status" value="1"/>
</dbReference>
<proteinExistence type="predicted"/>
<feature type="domain" description="SIS" evidence="5">
    <location>
        <begin position="118"/>
        <end position="258"/>
    </location>
</feature>
<dbReference type="PANTHER" id="PTHR30514:SF21">
    <property type="entry name" value="RPIR-FAMILY TRANSCRIPTIONAL REGULATOR"/>
    <property type="match status" value="1"/>
</dbReference>
<gene>
    <name evidence="6" type="ORF">JFL75_16565</name>
</gene>
<dbReference type="PROSITE" id="PS51464">
    <property type="entry name" value="SIS"/>
    <property type="match status" value="1"/>
</dbReference>
<dbReference type="SUPFAM" id="SSF46689">
    <property type="entry name" value="Homeodomain-like"/>
    <property type="match status" value="1"/>
</dbReference>
<keyword evidence="3" id="KW-0804">Transcription</keyword>
<dbReference type="GO" id="GO:0003677">
    <property type="term" value="F:DNA binding"/>
    <property type="evidence" value="ECO:0007669"/>
    <property type="project" value="UniProtKB-KW"/>
</dbReference>
<evidence type="ECO:0000256" key="3">
    <source>
        <dbReference type="ARBA" id="ARBA00023163"/>
    </source>
</evidence>